<dbReference type="Pfam" id="PF02653">
    <property type="entry name" value="BPD_transp_2"/>
    <property type="match status" value="1"/>
</dbReference>
<gene>
    <name evidence="11" type="primary">livH_33</name>
    <name evidence="11" type="ORF">GALL_254940</name>
</gene>
<evidence type="ECO:0000313" key="11">
    <source>
        <dbReference type="EMBL" id="OIQ92585.1"/>
    </source>
</evidence>
<feature type="transmembrane region" description="Helical" evidence="10">
    <location>
        <begin position="302"/>
        <end position="321"/>
    </location>
</feature>
<keyword evidence="5 10" id="KW-0812">Transmembrane</keyword>
<evidence type="ECO:0000256" key="2">
    <source>
        <dbReference type="ARBA" id="ARBA00022448"/>
    </source>
</evidence>
<feature type="transmembrane region" description="Helical" evidence="10">
    <location>
        <begin position="12"/>
        <end position="35"/>
    </location>
</feature>
<evidence type="ECO:0000256" key="5">
    <source>
        <dbReference type="ARBA" id="ARBA00022692"/>
    </source>
</evidence>
<feature type="transmembrane region" description="Helical" evidence="10">
    <location>
        <begin position="134"/>
        <end position="167"/>
    </location>
</feature>
<evidence type="ECO:0000256" key="8">
    <source>
        <dbReference type="ARBA" id="ARBA00023136"/>
    </source>
</evidence>
<dbReference type="GO" id="GO:0015190">
    <property type="term" value="F:L-leucine transmembrane transporter activity"/>
    <property type="evidence" value="ECO:0007669"/>
    <property type="project" value="TreeGrafter"/>
</dbReference>
<dbReference type="GO" id="GO:1903806">
    <property type="term" value="P:L-isoleucine import across plasma membrane"/>
    <property type="evidence" value="ECO:0007669"/>
    <property type="project" value="TreeGrafter"/>
</dbReference>
<comment type="similarity">
    <text evidence="9">Belongs to the binding-protein-dependent transport system permease family. LivHM subfamily.</text>
</comment>
<evidence type="ECO:0000256" key="4">
    <source>
        <dbReference type="ARBA" id="ARBA00022519"/>
    </source>
</evidence>
<organism evidence="11">
    <name type="scientific">mine drainage metagenome</name>
    <dbReference type="NCBI Taxonomy" id="410659"/>
    <lineage>
        <taxon>unclassified sequences</taxon>
        <taxon>metagenomes</taxon>
        <taxon>ecological metagenomes</taxon>
    </lineage>
</organism>
<dbReference type="GO" id="GO:0005886">
    <property type="term" value="C:plasma membrane"/>
    <property type="evidence" value="ECO:0007669"/>
    <property type="project" value="UniProtKB-SubCell"/>
</dbReference>
<evidence type="ECO:0000256" key="9">
    <source>
        <dbReference type="ARBA" id="ARBA00037998"/>
    </source>
</evidence>
<feature type="transmembrane region" description="Helical" evidence="10">
    <location>
        <begin position="195"/>
        <end position="221"/>
    </location>
</feature>
<keyword evidence="4" id="KW-0997">Cell inner membrane</keyword>
<evidence type="ECO:0000256" key="7">
    <source>
        <dbReference type="ARBA" id="ARBA00022989"/>
    </source>
</evidence>
<feature type="transmembrane region" description="Helical" evidence="10">
    <location>
        <begin position="98"/>
        <end position="122"/>
    </location>
</feature>
<feature type="transmembrane region" description="Helical" evidence="10">
    <location>
        <begin position="233"/>
        <end position="258"/>
    </location>
</feature>
<dbReference type="GO" id="GO:0015808">
    <property type="term" value="P:L-alanine transport"/>
    <property type="evidence" value="ECO:0007669"/>
    <property type="project" value="TreeGrafter"/>
</dbReference>
<feature type="transmembrane region" description="Helical" evidence="10">
    <location>
        <begin position="65"/>
        <end position="86"/>
    </location>
</feature>
<dbReference type="GO" id="GO:0042941">
    <property type="term" value="P:D-alanine transmembrane transport"/>
    <property type="evidence" value="ECO:0007669"/>
    <property type="project" value="TreeGrafter"/>
</dbReference>
<dbReference type="InterPro" id="IPR052157">
    <property type="entry name" value="BCAA_transport_permease"/>
</dbReference>
<evidence type="ECO:0000256" key="10">
    <source>
        <dbReference type="SAM" id="Phobius"/>
    </source>
</evidence>
<dbReference type="PANTHER" id="PTHR11795:SF371">
    <property type="entry name" value="HIGH-AFFINITY BRANCHED-CHAIN AMINO ACID TRANSPORT SYSTEM PERMEASE PROTEIN LIVH"/>
    <property type="match status" value="1"/>
</dbReference>
<sequence length="328" mass="34361">MDIFLQQIINGLTLGSLYAVVALGYTMVYGIVQLINFAHGEVVMFGAMISLTVIAAAFGHGLPPLTAILAGALVAVPSCMVLGYLLERVAYRPLRTAPRLAPLITAIGMSIILQQLALLIWSRNNLAFPQILPFVAYHIGGATISALQIAIIVICLLMMAGLAALVYRTRLGTAMRATAENPEIARLMGVDVDGVIAVTFAIGAGLAAVAGLMVGIYYGIAHYTMGTTLGMKAFSAAVLGGIGNIPGAMVGGLLLGLVEALGAGYIGNLTDLCSYHFLAPLMGSRCGADQHFVLMGSNYQDVFAFFVLILVLVFRPSGLLGERVADRA</sequence>
<evidence type="ECO:0000256" key="3">
    <source>
        <dbReference type="ARBA" id="ARBA00022475"/>
    </source>
</evidence>
<keyword evidence="3" id="KW-1003">Cell membrane</keyword>
<keyword evidence="8 10" id="KW-0472">Membrane</keyword>
<dbReference type="PANTHER" id="PTHR11795">
    <property type="entry name" value="BRANCHED-CHAIN AMINO ACID TRANSPORT SYSTEM PERMEASE PROTEIN LIVH"/>
    <property type="match status" value="1"/>
</dbReference>
<comment type="caution">
    <text evidence="11">The sequence shown here is derived from an EMBL/GenBank/DDBJ whole genome shotgun (WGS) entry which is preliminary data.</text>
</comment>
<accession>A0A1J5R9W0</accession>
<dbReference type="CDD" id="cd06582">
    <property type="entry name" value="TM_PBP1_LivH_like"/>
    <property type="match status" value="1"/>
</dbReference>
<proteinExistence type="inferred from homology"/>
<keyword evidence="6" id="KW-0029">Amino-acid transport</keyword>
<dbReference type="GO" id="GO:0015192">
    <property type="term" value="F:L-phenylalanine transmembrane transporter activity"/>
    <property type="evidence" value="ECO:0007669"/>
    <property type="project" value="TreeGrafter"/>
</dbReference>
<dbReference type="AlphaFoldDB" id="A0A1J5R9W0"/>
<protein>
    <submittedName>
        <fullName evidence="11">High-affinity branched-chain amino acid transport system permease protein LivH</fullName>
    </submittedName>
</protein>
<comment type="subcellular location">
    <subcellularLocation>
        <location evidence="1">Cell membrane</location>
        <topology evidence="1">Multi-pass membrane protein</topology>
    </subcellularLocation>
</comment>
<dbReference type="InterPro" id="IPR001851">
    <property type="entry name" value="ABC_transp_permease"/>
</dbReference>
<dbReference type="GO" id="GO:0015188">
    <property type="term" value="F:L-isoleucine transmembrane transporter activity"/>
    <property type="evidence" value="ECO:0007669"/>
    <property type="project" value="TreeGrafter"/>
</dbReference>
<evidence type="ECO:0000256" key="6">
    <source>
        <dbReference type="ARBA" id="ARBA00022970"/>
    </source>
</evidence>
<evidence type="ECO:0000256" key="1">
    <source>
        <dbReference type="ARBA" id="ARBA00004651"/>
    </source>
</evidence>
<dbReference type="EMBL" id="MLJW01000228">
    <property type="protein sequence ID" value="OIQ92585.1"/>
    <property type="molecule type" value="Genomic_DNA"/>
</dbReference>
<dbReference type="GO" id="GO:0005304">
    <property type="term" value="F:L-valine transmembrane transporter activity"/>
    <property type="evidence" value="ECO:0007669"/>
    <property type="project" value="TreeGrafter"/>
</dbReference>
<keyword evidence="2" id="KW-0813">Transport</keyword>
<feature type="transmembrane region" description="Helical" evidence="10">
    <location>
        <begin position="42"/>
        <end position="59"/>
    </location>
</feature>
<keyword evidence="7 10" id="KW-1133">Transmembrane helix</keyword>
<name>A0A1J5R9W0_9ZZZZ</name>
<reference evidence="11" key="1">
    <citation type="submission" date="2016-10" db="EMBL/GenBank/DDBJ databases">
        <title>Sequence of Gallionella enrichment culture.</title>
        <authorList>
            <person name="Poehlein A."/>
            <person name="Muehling M."/>
            <person name="Daniel R."/>
        </authorList>
    </citation>
    <scope>NUCLEOTIDE SEQUENCE</scope>
</reference>